<feature type="transmembrane region" description="Helical" evidence="6">
    <location>
        <begin position="53"/>
        <end position="83"/>
    </location>
</feature>
<dbReference type="GO" id="GO:0006890">
    <property type="term" value="P:retrograde vesicle-mediated transport, Golgi to endoplasmic reticulum"/>
    <property type="evidence" value="ECO:0007669"/>
    <property type="project" value="InterPro"/>
</dbReference>
<dbReference type="InterPro" id="IPR013861">
    <property type="entry name" value="TMEM115/Pdh1/Rbl19"/>
</dbReference>
<evidence type="ECO:0000256" key="4">
    <source>
        <dbReference type="ARBA" id="ARBA00023136"/>
    </source>
</evidence>
<dbReference type="PANTHER" id="PTHR13377">
    <property type="entry name" value="PLACENTAL PROTEIN 6"/>
    <property type="match status" value="1"/>
</dbReference>
<dbReference type="InterPro" id="IPR035952">
    <property type="entry name" value="Rhomboid-like_sf"/>
</dbReference>
<dbReference type="SMART" id="SM01160">
    <property type="entry name" value="DUF1751"/>
    <property type="match status" value="1"/>
</dbReference>
<reference evidence="7" key="1">
    <citation type="submission" date="2019-11" db="UniProtKB">
        <authorList>
            <consortium name="WormBaseParasite"/>
        </authorList>
    </citation>
    <scope>IDENTIFICATION</scope>
</reference>
<sequence>MRVCRVIYPLSSFTILAELFLVIFFVDCSLFTVGICDELKLLTCSLYYPNFQIYRLFTFFFVNTNVILFLVDIFSFYAFEVIIQKRWNTVEKVKFLLITTWFPGFACLIYYYVKFANTRTEADLYFTGVHGSSSFAAAVGVVTKQLMTDSTSHKTFQIFCCYAPLLYLSSFAFLSFFGIVPAITFAYSFFGLLFGWIYLRFFQKHTDGKRGDFRNSFSFVRFFPHIVQCVLALPINCIYAVFVAFKICPKIEQQYEILSASSLSKDVLKVSYNESDRYKRIALQDLNARLAKKQEPLEDWPALFDDDNRPTVSTPTTSEKSETKVAQLPSNPTLDP</sequence>
<dbReference type="Gene3D" id="1.20.1540.10">
    <property type="entry name" value="Rhomboid-like"/>
    <property type="match status" value="1"/>
</dbReference>
<feature type="transmembrane region" description="Helical" evidence="6">
    <location>
        <begin position="155"/>
        <end position="176"/>
    </location>
</feature>
<keyword evidence="3 6" id="KW-1133">Transmembrane helix</keyword>
<feature type="transmembrane region" description="Helical" evidence="6">
    <location>
        <begin position="182"/>
        <end position="201"/>
    </location>
</feature>
<keyword evidence="2 6" id="KW-0812">Transmembrane</keyword>
<evidence type="ECO:0000256" key="6">
    <source>
        <dbReference type="SAM" id="Phobius"/>
    </source>
</evidence>
<evidence type="ECO:0000256" key="1">
    <source>
        <dbReference type="ARBA" id="ARBA00004141"/>
    </source>
</evidence>
<comment type="subcellular location">
    <subcellularLocation>
        <location evidence="1">Membrane</location>
        <topology evidence="1">Multi-pass membrane protein</topology>
    </subcellularLocation>
</comment>
<proteinExistence type="predicted"/>
<dbReference type="AlphaFoldDB" id="A0A5K3FXF5"/>
<dbReference type="WBParaSite" id="MCU_011491-RA">
    <property type="protein sequence ID" value="MCU_011491-RA"/>
    <property type="gene ID" value="MCU_011491"/>
</dbReference>
<dbReference type="PANTHER" id="PTHR13377:SF3">
    <property type="entry name" value="TRANSMEMBRANE PROTEIN 115"/>
    <property type="match status" value="1"/>
</dbReference>
<keyword evidence="4 6" id="KW-0472">Membrane</keyword>
<feature type="region of interest" description="Disordered" evidence="5">
    <location>
        <begin position="301"/>
        <end position="336"/>
    </location>
</feature>
<dbReference type="Pfam" id="PF08551">
    <property type="entry name" value="DUF1751"/>
    <property type="match status" value="1"/>
</dbReference>
<feature type="transmembrane region" description="Helical" evidence="6">
    <location>
        <begin position="125"/>
        <end position="143"/>
    </location>
</feature>
<dbReference type="GO" id="GO:0016020">
    <property type="term" value="C:membrane"/>
    <property type="evidence" value="ECO:0007669"/>
    <property type="project" value="UniProtKB-SubCell"/>
</dbReference>
<evidence type="ECO:0000313" key="7">
    <source>
        <dbReference type="WBParaSite" id="MCU_011491-RA"/>
    </source>
</evidence>
<feature type="transmembrane region" description="Helical" evidence="6">
    <location>
        <begin position="95"/>
        <end position="113"/>
    </location>
</feature>
<dbReference type="SUPFAM" id="SSF144091">
    <property type="entry name" value="Rhomboid-like"/>
    <property type="match status" value="1"/>
</dbReference>
<feature type="transmembrane region" description="Helical" evidence="6">
    <location>
        <begin position="12"/>
        <end position="33"/>
    </location>
</feature>
<evidence type="ECO:0000256" key="2">
    <source>
        <dbReference type="ARBA" id="ARBA00022692"/>
    </source>
</evidence>
<accession>A0A5K3FXF5</accession>
<evidence type="ECO:0000256" key="3">
    <source>
        <dbReference type="ARBA" id="ARBA00022989"/>
    </source>
</evidence>
<organism evidence="7">
    <name type="scientific">Mesocestoides corti</name>
    <name type="common">Flatworm</name>
    <dbReference type="NCBI Taxonomy" id="53468"/>
    <lineage>
        <taxon>Eukaryota</taxon>
        <taxon>Metazoa</taxon>
        <taxon>Spiralia</taxon>
        <taxon>Lophotrochozoa</taxon>
        <taxon>Platyhelminthes</taxon>
        <taxon>Cestoda</taxon>
        <taxon>Eucestoda</taxon>
        <taxon>Cyclophyllidea</taxon>
        <taxon>Mesocestoididae</taxon>
        <taxon>Mesocestoides</taxon>
    </lineage>
</organism>
<name>A0A5K3FXF5_MESCO</name>
<protein>
    <submittedName>
        <fullName evidence="7">Transmembrane protein 115</fullName>
    </submittedName>
</protein>
<feature type="transmembrane region" description="Helical" evidence="6">
    <location>
        <begin position="222"/>
        <end position="245"/>
    </location>
</feature>
<evidence type="ECO:0000256" key="5">
    <source>
        <dbReference type="SAM" id="MobiDB-lite"/>
    </source>
</evidence>
<dbReference type="GO" id="GO:0005794">
    <property type="term" value="C:Golgi apparatus"/>
    <property type="evidence" value="ECO:0007669"/>
    <property type="project" value="TreeGrafter"/>
</dbReference>